<dbReference type="EMBL" id="MFJD01000015">
    <property type="protein sequence ID" value="OGG01480.1"/>
    <property type="molecule type" value="Genomic_DNA"/>
</dbReference>
<protein>
    <submittedName>
        <fullName evidence="1">Uncharacterized protein</fullName>
    </submittedName>
</protein>
<sequence>MRLKDEDKAAGISFQEAAAAARRAFLDALHEGRHYESALTFSYAAELFSLSKSDLRTLRKQDAAILILPADGNSVHVVIIRPEVEYGLNFAPAFHDKKQQKKILDGWIRQLKEAVQSGSPAVQNDVIRQSAYVLGLVEFEGMPVTGMLDISWQHNDVITGSLEVMRLILLRNEFNTPDVDVVRDYYLHLWNIIGAVNDRYPRQHPDFAPEYLIPPDTAVSPPV</sequence>
<dbReference type="AlphaFoldDB" id="A0A1F5YMS1"/>
<comment type="caution">
    <text evidence="1">The sequence shown here is derived from an EMBL/GenBank/DDBJ whole genome shotgun (WGS) entry which is preliminary data.</text>
</comment>
<gene>
    <name evidence="1" type="ORF">A2Z33_00350</name>
</gene>
<organism evidence="1 2">
    <name type="scientific">Candidatus Gottesmanbacteria bacterium RBG_16_52_11</name>
    <dbReference type="NCBI Taxonomy" id="1798374"/>
    <lineage>
        <taxon>Bacteria</taxon>
        <taxon>Candidatus Gottesmaniibacteriota</taxon>
    </lineage>
</organism>
<proteinExistence type="predicted"/>
<reference evidence="1 2" key="1">
    <citation type="journal article" date="2016" name="Nat. Commun.">
        <title>Thousands of microbial genomes shed light on interconnected biogeochemical processes in an aquifer system.</title>
        <authorList>
            <person name="Anantharaman K."/>
            <person name="Brown C.T."/>
            <person name="Hug L.A."/>
            <person name="Sharon I."/>
            <person name="Castelle C.J."/>
            <person name="Probst A.J."/>
            <person name="Thomas B.C."/>
            <person name="Singh A."/>
            <person name="Wilkins M.J."/>
            <person name="Karaoz U."/>
            <person name="Brodie E.L."/>
            <person name="Williams K.H."/>
            <person name="Hubbard S.S."/>
            <person name="Banfield J.F."/>
        </authorList>
    </citation>
    <scope>NUCLEOTIDE SEQUENCE [LARGE SCALE GENOMIC DNA]</scope>
</reference>
<dbReference type="STRING" id="1798374.A2Z33_00350"/>
<evidence type="ECO:0000313" key="1">
    <source>
        <dbReference type="EMBL" id="OGG01480.1"/>
    </source>
</evidence>
<accession>A0A1F5YMS1</accession>
<dbReference type="Proteomes" id="UP000178448">
    <property type="component" value="Unassembled WGS sequence"/>
</dbReference>
<name>A0A1F5YMS1_9BACT</name>
<evidence type="ECO:0000313" key="2">
    <source>
        <dbReference type="Proteomes" id="UP000178448"/>
    </source>
</evidence>